<dbReference type="Pfam" id="PF22754">
    <property type="entry name" value="bHLH-TF_ACT-like_plant"/>
    <property type="match status" value="1"/>
</dbReference>
<dbReference type="SUPFAM" id="SSF47459">
    <property type="entry name" value="HLH, helix-loop-helix DNA-binding domain"/>
    <property type="match status" value="1"/>
</dbReference>
<keyword evidence="9" id="KW-1185">Reference proteome</keyword>
<sequence length="234" mass="25841">MDPFGGSGFDDQWDTPFFFDTDDLDSSWGFEDALSGYYDSSSPDGIASSSAAKKSIAQERERRKKFNEKLYTLRSLVPSITKMDKASIVKDAIDYIVELQEQERRLLTEISELEQENNGKRRNDLGRCDPANQAAGKRPRLSPGTQSQMGSPINVMELQVSDVGDEACVVSITCSRKRNTMTRLCQALELLPLDILAANITSFSGKVLHTLLLETHGVSGTHMKETINAALTGL</sequence>
<evidence type="ECO:0000256" key="2">
    <source>
        <dbReference type="ARBA" id="ARBA00005510"/>
    </source>
</evidence>
<name>A0A7I8JLU1_SPIIN</name>
<proteinExistence type="inferred from homology"/>
<feature type="domain" description="BHLH" evidence="7">
    <location>
        <begin position="50"/>
        <end position="99"/>
    </location>
</feature>
<dbReference type="Gene3D" id="4.10.280.10">
    <property type="entry name" value="Helix-loop-helix DNA-binding domain"/>
    <property type="match status" value="1"/>
</dbReference>
<dbReference type="GO" id="GO:0043565">
    <property type="term" value="F:sequence-specific DNA binding"/>
    <property type="evidence" value="ECO:0007669"/>
    <property type="project" value="TreeGrafter"/>
</dbReference>
<dbReference type="InterPro" id="IPR051358">
    <property type="entry name" value="TF_AMS/ICE1/BHLH6-like"/>
</dbReference>
<feature type="compositionally biased region" description="Basic and acidic residues" evidence="6">
    <location>
        <begin position="117"/>
        <end position="127"/>
    </location>
</feature>
<evidence type="ECO:0000256" key="1">
    <source>
        <dbReference type="ARBA" id="ARBA00004123"/>
    </source>
</evidence>
<evidence type="ECO:0000256" key="3">
    <source>
        <dbReference type="ARBA" id="ARBA00023015"/>
    </source>
</evidence>
<dbReference type="SMART" id="SM00353">
    <property type="entry name" value="HLH"/>
    <property type="match status" value="1"/>
</dbReference>
<feature type="region of interest" description="Disordered" evidence="6">
    <location>
        <begin position="117"/>
        <end position="150"/>
    </location>
</feature>
<dbReference type="GO" id="GO:0003700">
    <property type="term" value="F:DNA-binding transcription factor activity"/>
    <property type="evidence" value="ECO:0007669"/>
    <property type="project" value="TreeGrafter"/>
</dbReference>
<reference evidence="8 9" key="1">
    <citation type="submission" date="2019-12" db="EMBL/GenBank/DDBJ databases">
        <authorList>
            <person name="Scholz U."/>
            <person name="Mascher M."/>
            <person name="Fiebig A."/>
        </authorList>
    </citation>
    <scope>NUCLEOTIDE SEQUENCE</scope>
</reference>
<dbReference type="InterPro" id="IPR054502">
    <property type="entry name" value="bHLH-TF_ACT-like_plant"/>
</dbReference>
<evidence type="ECO:0000259" key="7">
    <source>
        <dbReference type="PROSITE" id="PS50888"/>
    </source>
</evidence>
<evidence type="ECO:0000256" key="4">
    <source>
        <dbReference type="ARBA" id="ARBA00023163"/>
    </source>
</evidence>
<accession>A0A7I8JLU1</accession>
<keyword evidence="4" id="KW-0804">Transcription</keyword>
<evidence type="ECO:0000313" key="9">
    <source>
        <dbReference type="Proteomes" id="UP001189122"/>
    </source>
</evidence>
<protein>
    <recommendedName>
        <fullName evidence="7">BHLH domain-containing protein</fullName>
    </recommendedName>
</protein>
<evidence type="ECO:0000313" key="8">
    <source>
        <dbReference type="EMBL" id="CAA2631894.1"/>
    </source>
</evidence>
<keyword evidence="3" id="KW-0805">Transcription regulation</keyword>
<comment type="similarity">
    <text evidence="2">Belongs to the bHLH protein family.</text>
</comment>
<keyword evidence="5" id="KW-0539">Nucleus</keyword>
<gene>
    <name evidence="8" type="ORF">SI7747_14017542</name>
</gene>
<dbReference type="EMBL" id="CACRZD030000014">
    <property type="protein sequence ID" value="CAA6671137.1"/>
    <property type="molecule type" value="Genomic_DNA"/>
</dbReference>
<dbReference type="PANTHER" id="PTHR31945">
    <property type="entry name" value="TRANSCRIPTION FACTOR SCREAM2-RELATED"/>
    <property type="match status" value="1"/>
</dbReference>
<dbReference type="PANTHER" id="PTHR31945:SF26">
    <property type="entry name" value="TRANSCRIPTION FACTOR BHLH35"/>
    <property type="match status" value="1"/>
</dbReference>
<comment type="subcellular location">
    <subcellularLocation>
        <location evidence="1">Nucleus</location>
    </subcellularLocation>
</comment>
<dbReference type="AlphaFoldDB" id="A0A7I8JLU1"/>
<dbReference type="PROSITE" id="PS50888">
    <property type="entry name" value="BHLH"/>
    <property type="match status" value="1"/>
</dbReference>
<organism evidence="8">
    <name type="scientific">Spirodela intermedia</name>
    <name type="common">Intermediate duckweed</name>
    <dbReference type="NCBI Taxonomy" id="51605"/>
    <lineage>
        <taxon>Eukaryota</taxon>
        <taxon>Viridiplantae</taxon>
        <taxon>Streptophyta</taxon>
        <taxon>Embryophyta</taxon>
        <taxon>Tracheophyta</taxon>
        <taxon>Spermatophyta</taxon>
        <taxon>Magnoliopsida</taxon>
        <taxon>Liliopsida</taxon>
        <taxon>Araceae</taxon>
        <taxon>Lemnoideae</taxon>
        <taxon>Spirodela</taxon>
    </lineage>
</organism>
<dbReference type="EMBL" id="LR743601">
    <property type="protein sequence ID" value="CAA2631894.1"/>
    <property type="molecule type" value="Genomic_DNA"/>
</dbReference>
<dbReference type="Pfam" id="PF00010">
    <property type="entry name" value="HLH"/>
    <property type="match status" value="1"/>
</dbReference>
<dbReference type="GO" id="GO:0046983">
    <property type="term" value="F:protein dimerization activity"/>
    <property type="evidence" value="ECO:0007669"/>
    <property type="project" value="InterPro"/>
</dbReference>
<dbReference type="InterPro" id="IPR036638">
    <property type="entry name" value="HLH_DNA-bd_sf"/>
</dbReference>
<evidence type="ECO:0000256" key="5">
    <source>
        <dbReference type="ARBA" id="ARBA00023242"/>
    </source>
</evidence>
<dbReference type="GO" id="GO:0005634">
    <property type="term" value="C:nucleus"/>
    <property type="evidence" value="ECO:0007669"/>
    <property type="project" value="UniProtKB-SubCell"/>
</dbReference>
<dbReference type="InterPro" id="IPR011598">
    <property type="entry name" value="bHLH_dom"/>
</dbReference>
<dbReference type="Proteomes" id="UP001189122">
    <property type="component" value="Unassembled WGS sequence"/>
</dbReference>
<evidence type="ECO:0000256" key="6">
    <source>
        <dbReference type="SAM" id="MobiDB-lite"/>
    </source>
</evidence>